<evidence type="ECO:0000313" key="1">
    <source>
        <dbReference type="EMBL" id="TXN35045.1"/>
    </source>
</evidence>
<dbReference type="AlphaFoldDB" id="A0A5C8V2A6"/>
<reference evidence="1 2" key="1">
    <citation type="submission" date="2019-08" db="EMBL/GenBank/DDBJ databases">
        <title>Professor.</title>
        <authorList>
            <person name="Park J.S."/>
        </authorList>
    </citation>
    <scope>NUCLEOTIDE SEQUENCE [LARGE SCALE GENOMIC DNA]</scope>
    <source>
        <strain evidence="1 2">176CP5-101</strain>
    </source>
</reference>
<dbReference type="RefSeq" id="WP_147743779.1">
    <property type="nucleotide sequence ID" value="NZ_VRUR01000002.1"/>
</dbReference>
<keyword evidence="2" id="KW-1185">Reference proteome</keyword>
<sequence>MKTKKIILFIVFIIGVLSLLLMTSFTTRNACEYANSNLEYIKSQTQAAIVADDFEMSKYFAYKALNSIEKTKFNFIDCGCEGTIESLEKTLSHLKKATIAESQETSKKSLHRALESTEIGIKVLKIFEQEFSSSYGNATLVLNTKDAIHSQGGILLPQGELLRQKVHDCLLGFETSLDKVVKGVECQEASRFISKIHEEARLILLNTELSEPKKQYHQRVKTITQDALVKLGECSID</sequence>
<name>A0A5C8V2A6_9FLAO</name>
<dbReference type="Proteomes" id="UP000321456">
    <property type="component" value="Unassembled WGS sequence"/>
</dbReference>
<evidence type="ECO:0000313" key="2">
    <source>
        <dbReference type="Proteomes" id="UP000321456"/>
    </source>
</evidence>
<comment type="caution">
    <text evidence="1">The sequence shown here is derived from an EMBL/GenBank/DDBJ whole genome shotgun (WGS) entry which is preliminary data.</text>
</comment>
<dbReference type="EMBL" id="VRUR01000002">
    <property type="protein sequence ID" value="TXN35045.1"/>
    <property type="molecule type" value="Genomic_DNA"/>
</dbReference>
<accession>A0A5C8V2A6</accession>
<proteinExistence type="predicted"/>
<gene>
    <name evidence="1" type="ORF">FVB32_10645</name>
</gene>
<protein>
    <submittedName>
        <fullName evidence="1">Uncharacterized protein</fullName>
    </submittedName>
</protein>
<organism evidence="1 2">
    <name type="scientific">Flagellimonas hymeniacidonis</name>
    <dbReference type="NCBI Taxonomy" id="2603628"/>
    <lineage>
        <taxon>Bacteria</taxon>
        <taxon>Pseudomonadati</taxon>
        <taxon>Bacteroidota</taxon>
        <taxon>Flavobacteriia</taxon>
        <taxon>Flavobacteriales</taxon>
        <taxon>Flavobacteriaceae</taxon>
        <taxon>Flagellimonas</taxon>
    </lineage>
</organism>